<comment type="catalytic activity">
    <reaction evidence="9">
        <text>4 Cu(+) + O2 + 4 H(+) = 4 Cu(2+) + 2 H2O</text>
        <dbReference type="Rhea" id="RHEA:30083"/>
        <dbReference type="ChEBI" id="CHEBI:15377"/>
        <dbReference type="ChEBI" id="CHEBI:15378"/>
        <dbReference type="ChEBI" id="CHEBI:15379"/>
        <dbReference type="ChEBI" id="CHEBI:29036"/>
        <dbReference type="ChEBI" id="CHEBI:49552"/>
        <dbReference type="EC" id="1.16.3.4"/>
    </reaction>
    <physiologicalReaction direction="left-to-right" evidence="9">
        <dbReference type="Rhea" id="RHEA:30084"/>
    </physiologicalReaction>
</comment>
<dbReference type="PANTHER" id="PTHR48267:SF1">
    <property type="entry name" value="BILIRUBIN OXIDASE"/>
    <property type="match status" value="1"/>
</dbReference>
<evidence type="ECO:0000256" key="10">
    <source>
        <dbReference type="SAM" id="MobiDB-lite"/>
    </source>
</evidence>
<dbReference type="InterPro" id="IPR011707">
    <property type="entry name" value="Cu-oxidase-like_N"/>
</dbReference>
<organism evidence="13 14">
    <name type="scientific">Streptosporangium jomthongense</name>
    <dbReference type="NCBI Taxonomy" id="1193683"/>
    <lineage>
        <taxon>Bacteria</taxon>
        <taxon>Bacillati</taxon>
        <taxon>Actinomycetota</taxon>
        <taxon>Actinomycetes</taxon>
        <taxon>Streptosporangiales</taxon>
        <taxon>Streptosporangiaceae</taxon>
        <taxon>Streptosporangium</taxon>
    </lineage>
</organism>
<proteinExistence type="inferred from homology"/>
<evidence type="ECO:0000256" key="2">
    <source>
        <dbReference type="ARBA" id="ARBA00011245"/>
    </source>
</evidence>
<evidence type="ECO:0000256" key="1">
    <source>
        <dbReference type="ARBA" id="ARBA00010609"/>
    </source>
</evidence>
<dbReference type="Pfam" id="PF07732">
    <property type="entry name" value="Cu-oxidase_3"/>
    <property type="match status" value="1"/>
</dbReference>
<keyword evidence="3" id="KW-0479">Metal-binding</keyword>
<feature type="domain" description="Plastocyanin-like" evidence="11">
    <location>
        <begin position="383"/>
        <end position="491"/>
    </location>
</feature>
<comment type="subunit">
    <text evidence="2">Monomer.</text>
</comment>
<dbReference type="InterPro" id="IPR006311">
    <property type="entry name" value="TAT_signal"/>
</dbReference>
<evidence type="ECO:0000256" key="6">
    <source>
        <dbReference type="ARBA" id="ARBA00041027"/>
    </source>
</evidence>
<dbReference type="EMBL" id="JBHSBC010000046">
    <property type="protein sequence ID" value="MFC3985458.1"/>
    <property type="molecule type" value="Genomic_DNA"/>
</dbReference>
<evidence type="ECO:0000259" key="11">
    <source>
        <dbReference type="Pfam" id="PF07731"/>
    </source>
</evidence>
<dbReference type="InterPro" id="IPR011706">
    <property type="entry name" value="Cu-oxidase_C"/>
</dbReference>
<keyword evidence="14" id="KW-1185">Reference proteome</keyword>
<comment type="similarity">
    <text evidence="1">Belongs to the multicopper oxidase family.</text>
</comment>
<keyword evidence="4" id="KW-0560">Oxidoreductase</keyword>
<evidence type="ECO:0000259" key="12">
    <source>
        <dbReference type="Pfam" id="PF07732"/>
    </source>
</evidence>
<sequence>MLNRRRLLTAGGLTLGGMVGGTLLLPRQEASPAMADAGLGPHRRTHMTHGATPTRGSDPAPFRVRMPVPRVLTPVASYRDVDVYHQDIRASRVEMLPGVRTEVLGYGGAFVGPTLRVRQGRRVVVRYRNGLDRAVNTHLHGGHVAADSDGYPMDLIEPGRSRFYEYPNTQPGATLWYHDHTHHMEAEHVYRGMHGFYLVEGRDERRLRLPSRDHDVPIMLTDAHFAPDGSLIYAPEDTPNRTTLLANGRPRPYFPVAARKYRFRLLNVSNFRTFHLSLDRDMTMTQIGSDGGLLPAPVRREVVVLSPGERAEVVVDFGPRRVGEQVVLNDVSGPVLRFDVVTRAADDSRVPDVLRPLPPLPALGSGRTDREITLKVDMVRGAAYINDQVFDPNRVDVRVKRGSTEIWRVTNLDTDVSLDHNLHLHLVQFRILDRDGAPPLPGESGLKDTVLVPAGASVRIQVTFGDFLGRYLYHCHMLEHSVGGMMAQMEIVP</sequence>
<evidence type="ECO:0000256" key="4">
    <source>
        <dbReference type="ARBA" id="ARBA00023002"/>
    </source>
</evidence>
<dbReference type="InterPro" id="IPR045087">
    <property type="entry name" value="Cu-oxidase_fam"/>
</dbReference>
<evidence type="ECO:0000256" key="5">
    <source>
        <dbReference type="ARBA" id="ARBA00038978"/>
    </source>
</evidence>
<dbReference type="InterPro" id="IPR002355">
    <property type="entry name" value="Cu_oxidase_Cu_BS"/>
</dbReference>
<comment type="caution">
    <text evidence="13">The sequence shown here is derived from an EMBL/GenBank/DDBJ whole genome shotgun (WGS) entry which is preliminary data.</text>
</comment>
<accession>A0ABV8FDD3</accession>
<dbReference type="RefSeq" id="WP_386195543.1">
    <property type="nucleotide sequence ID" value="NZ_JBHSBC010000046.1"/>
</dbReference>
<dbReference type="PANTHER" id="PTHR48267">
    <property type="entry name" value="CUPREDOXIN SUPERFAMILY PROTEIN"/>
    <property type="match status" value="1"/>
</dbReference>
<dbReference type="PROSITE" id="PS51318">
    <property type="entry name" value="TAT"/>
    <property type="match status" value="1"/>
</dbReference>
<evidence type="ECO:0000313" key="13">
    <source>
        <dbReference type="EMBL" id="MFC3985458.1"/>
    </source>
</evidence>
<evidence type="ECO:0000256" key="8">
    <source>
        <dbReference type="ARBA" id="ARBA00043090"/>
    </source>
</evidence>
<dbReference type="Pfam" id="PF07731">
    <property type="entry name" value="Cu-oxidase_2"/>
    <property type="match status" value="1"/>
</dbReference>
<feature type="region of interest" description="Disordered" evidence="10">
    <location>
        <begin position="37"/>
        <end position="64"/>
    </location>
</feature>
<dbReference type="EC" id="1.16.3.4" evidence="5"/>
<protein>
    <recommendedName>
        <fullName evidence="6">Multicopper oxidase CueO</fullName>
        <ecNumber evidence="5">1.16.3.4</ecNumber>
    </recommendedName>
    <alternativeName>
        <fullName evidence="7">Copper efflux oxidase</fullName>
    </alternativeName>
    <alternativeName>
        <fullName evidence="8">Cuprous oxidase</fullName>
    </alternativeName>
</protein>
<dbReference type="Proteomes" id="UP001595698">
    <property type="component" value="Unassembled WGS sequence"/>
</dbReference>
<dbReference type="InterPro" id="IPR008972">
    <property type="entry name" value="Cupredoxin"/>
</dbReference>
<feature type="domain" description="Plastocyanin-like" evidence="12">
    <location>
        <begin position="89"/>
        <end position="202"/>
    </location>
</feature>
<dbReference type="SUPFAM" id="SSF49503">
    <property type="entry name" value="Cupredoxins"/>
    <property type="match status" value="3"/>
</dbReference>
<evidence type="ECO:0000256" key="7">
    <source>
        <dbReference type="ARBA" id="ARBA00042896"/>
    </source>
</evidence>
<evidence type="ECO:0000256" key="3">
    <source>
        <dbReference type="ARBA" id="ARBA00022723"/>
    </source>
</evidence>
<dbReference type="PROSITE" id="PS00080">
    <property type="entry name" value="MULTICOPPER_OXIDASE2"/>
    <property type="match status" value="1"/>
</dbReference>
<reference evidence="14" key="1">
    <citation type="journal article" date="2019" name="Int. J. Syst. Evol. Microbiol.">
        <title>The Global Catalogue of Microorganisms (GCM) 10K type strain sequencing project: providing services to taxonomists for standard genome sequencing and annotation.</title>
        <authorList>
            <consortium name="The Broad Institute Genomics Platform"/>
            <consortium name="The Broad Institute Genome Sequencing Center for Infectious Disease"/>
            <person name="Wu L."/>
            <person name="Ma J."/>
        </authorList>
    </citation>
    <scope>NUCLEOTIDE SEQUENCE [LARGE SCALE GENOMIC DNA]</scope>
    <source>
        <strain evidence="14">TBRC 7912</strain>
    </source>
</reference>
<gene>
    <name evidence="13" type="ORF">ACFOYY_35380</name>
</gene>
<name>A0ABV8FDD3_9ACTN</name>
<evidence type="ECO:0000313" key="14">
    <source>
        <dbReference type="Proteomes" id="UP001595698"/>
    </source>
</evidence>
<dbReference type="Gene3D" id="2.60.40.420">
    <property type="entry name" value="Cupredoxins - blue copper proteins"/>
    <property type="match status" value="3"/>
</dbReference>
<dbReference type="CDD" id="cd13890">
    <property type="entry name" value="CuRO_3_CueO_FtsP"/>
    <property type="match status" value="1"/>
</dbReference>
<evidence type="ECO:0000256" key="9">
    <source>
        <dbReference type="ARBA" id="ARBA00048092"/>
    </source>
</evidence>